<proteinExistence type="predicted"/>
<evidence type="ECO:0000313" key="2">
    <source>
        <dbReference type="Proteomes" id="UP000250321"/>
    </source>
</evidence>
<evidence type="ECO:0000313" key="1">
    <source>
        <dbReference type="EMBL" id="PQM33759.1"/>
    </source>
</evidence>
<gene>
    <name evidence="1" type="ORF">Pyn_11750</name>
</gene>
<protein>
    <submittedName>
        <fullName evidence="1">Imidazole glycerol phosphate synthase hisHF chloroplastic</fullName>
    </submittedName>
</protein>
<accession>A0A314UFS3</accession>
<dbReference type="InterPro" id="IPR013785">
    <property type="entry name" value="Aldolase_TIM"/>
</dbReference>
<keyword evidence="2" id="KW-1185">Reference proteome</keyword>
<comment type="caution">
    <text evidence="1">The sequence shown here is derived from an EMBL/GenBank/DDBJ whole genome shotgun (WGS) entry which is preliminary data.</text>
</comment>
<dbReference type="Pfam" id="PF05623">
    <property type="entry name" value="DUF789"/>
    <property type="match status" value="1"/>
</dbReference>
<dbReference type="AlphaFoldDB" id="A0A314UFS3"/>
<name>A0A314UFS3_PRUYE</name>
<organism evidence="1 2">
    <name type="scientific">Prunus yedoensis var. nudiflora</name>
    <dbReference type="NCBI Taxonomy" id="2094558"/>
    <lineage>
        <taxon>Eukaryota</taxon>
        <taxon>Viridiplantae</taxon>
        <taxon>Streptophyta</taxon>
        <taxon>Embryophyta</taxon>
        <taxon>Tracheophyta</taxon>
        <taxon>Spermatophyta</taxon>
        <taxon>Magnoliopsida</taxon>
        <taxon>eudicotyledons</taxon>
        <taxon>Gunneridae</taxon>
        <taxon>Pentapetalae</taxon>
        <taxon>rosids</taxon>
        <taxon>fabids</taxon>
        <taxon>Rosales</taxon>
        <taxon>Rosaceae</taxon>
        <taxon>Amygdaloideae</taxon>
        <taxon>Amygdaleae</taxon>
        <taxon>Prunus</taxon>
    </lineage>
</organism>
<sequence>MADKRGRWRTHEPELHPYFVLGDLWESFKDWSAYGAWVTKYVGISILRRFLYPKANLTKKPTERKALKLAKRAVVVSIDPRRVYLKNPEDVGFKTIRVTNPGPNGEEFAWYQCTYRARRKDTYTQMELGARRIGNSCPRMTF</sequence>
<reference evidence="1 2" key="1">
    <citation type="submission" date="2018-02" db="EMBL/GenBank/DDBJ databases">
        <title>Draft genome of wild Prunus yedoensis var. nudiflora.</title>
        <authorList>
            <person name="Baek S."/>
            <person name="Kim J.-H."/>
            <person name="Choi K."/>
            <person name="Kim G.-B."/>
            <person name="Cho A."/>
            <person name="Jang H."/>
            <person name="Shin C.-H."/>
            <person name="Yu H.-J."/>
            <person name="Mun J.-H."/>
        </authorList>
    </citation>
    <scope>NUCLEOTIDE SEQUENCE [LARGE SCALE GENOMIC DNA]</scope>
    <source>
        <strain evidence="2">cv. Jeju island</strain>
        <tissue evidence="1">Leaf</tissue>
    </source>
</reference>
<dbReference type="Proteomes" id="UP000250321">
    <property type="component" value="Unassembled WGS sequence"/>
</dbReference>
<dbReference type="Gene3D" id="3.20.20.70">
    <property type="entry name" value="Aldolase class I"/>
    <property type="match status" value="1"/>
</dbReference>
<dbReference type="EMBL" id="PJQY01003882">
    <property type="protein sequence ID" value="PQM33759.1"/>
    <property type="molecule type" value="Genomic_DNA"/>
</dbReference>
<dbReference type="InterPro" id="IPR008507">
    <property type="entry name" value="DUF789"/>
</dbReference>
<dbReference type="STRING" id="2094558.A0A314UFS3"/>
<dbReference type="OrthoDB" id="1746133at2759"/>